<sequence>MTSPRPIRRSLDSTLSRLSQVSSSSSSPSSSQSTSFYSPFSPSKNVRRRDSLDSLYSTSSYCSYGTVTSPQTRWPSSRTPRRRRPLESINQSILDTTVSSLDESCMDESTVSSRSVDCLNDSGFHDDIFRSPPVNKRRAMLIRRRDTMPTSSYMYMDASIEGPESLLGYGSREESIDDDEYDDYEEDSSDQSSFYGTAISQTSLLRTPTNDVLRQRTANSAFLASANSPSPLRSFKIREVSHISSSVSRTGGSTLMRFSGADVTGSHLVHLGKSEPVQSVQKPVLQSHKPSRLSPTSTIMRDIKVETPSKGYADDEDDELFSMASSSMMRMRDIPEITSGPIESSLFPFSDSSYFTPLDSSTSMDEEETCDGFDDDSDDEEGEDETTPDIANSSRSVSTRPSILQHSFPLSTAPPPVPSTSSSTSTFAVPRQPLADLQQNSLKRRADDGWKSGMETKKFNQGTDLDRPVTHIIAEDVKPDLNLLSSSMASKGSSECVPPVKSKLGFRTPKKPFKTYSKRWWQVCTGSTQESRTITSQAHAFLRRFGQDSASSTILTSSVPSIKEEAFFDSDVHFAPYLSGLDISYTTPEDPLNYQPPPLLYRV</sequence>
<reference evidence="2" key="2">
    <citation type="submission" date="2022-06" db="UniProtKB">
        <authorList>
            <consortium name="EnsemblMetazoa"/>
        </authorList>
    </citation>
    <scope>IDENTIFICATION</scope>
    <source>
        <strain evidence="2">PS312</strain>
    </source>
</reference>
<organism evidence="2 3">
    <name type="scientific">Pristionchus pacificus</name>
    <name type="common">Parasitic nematode worm</name>
    <dbReference type="NCBI Taxonomy" id="54126"/>
    <lineage>
        <taxon>Eukaryota</taxon>
        <taxon>Metazoa</taxon>
        <taxon>Ecdysozoa</taxon>
        <taxon>Nematoda</taxon>
        <taxon>Chromadorea</taxon>
        <taxon>Rhabditida</taxon>
        <taxon>Rhabditina</taxon>
        <taxon>Diplogasteromorpha</taxon>
        <taxon>Diplogasteroidea</taxon>
        <taxon>Neodiplogasteridae</taxon>
        <taxon>Pristionchus</taxon>
    </lineage>
</organism>
<feature type="compositionally biased region" description="Low complexity" evidence="1">
    <location>
        <begin position="419"/>
        <end position="428"/>
    </location>
</feature>
<accession>A0A2A6CBM9</accession>
<accession>A0A8R1UD21</accession>
<feature type="compositionally biased region" description="Polar residues" evidence="1">
    <location>
        <begin position="390"/>
        <end position="405"/>
    </location>
</feature>
<proteinExistence type="predicted"/>
<name>A0A2A6CBM9_PRIPA</name>
<feature type="region of interest" description="Disordered" evidence="1">
    <location>
        <begin position="357"/>
        <end position="428"/>
    </location>
</feature>
<evidence type="ECO:0000313" key="3">
    <source>
        <dbReference type="Proteomes" id="UP000005239"/>
    </source>
</evidence>
<reference evidence="3" key="1">
    <citation type="journal article" date="2008" name="Nat. Genet.">
        <title>The Pristionchus pacificus genome provides a unique perspective on nematode lifestyle and parasitism.</title>
        <authorList>
            <person name="Dieterich C."/>
            <person name="Clifton S.W."/>
            <person name="Schuster L.N."/>
            <person name="Chinwalla A."/>
            <person name="Delehaunty K."/>
            <person name="Dinkelacker I."/>
            <person name="Fulton L."/>
            <person name="Fulton R."/>
            <person name="Godfrey J."/>
            <person name="Minx P."/>
            <person name="Mitreva M."/>
            <person name="Roeseler W."/>
            <person name="Tian H."/>
            <person name="Witte H."/>
            <person name="Yang S.P."/>
            <person name="Wilson R.K."/>
            <person name="Sommer R.J."/>
        </authorList>
    </citation>
    <scope>NUCLEOTIDE SEQUENCE [LARGE SCALE GENOMIC DNA]</scope>
    <source>
        <strain evidence="3">PS312</strain>
    </source>
</reference>
<evidence type="ECO:0000313" key="2">
    <source>
        <dbReference type="EnsemblMetazoa" id="PPA17147.1"/>
    </source>
</evidence>
<dbReference type="Proteomes" id="UP000005239">
    <property type="component" value="Unassembled WGS sequence"/>
</dbReference>
<dbReference type="EnsemblMetazoa" id="PPA17147.1">
    <property type="protein sequence ID" value="PPA17147.1"/>
    <property type="gene ID" value="WBGene00106701"/>
</dbReference>
<feature type="region of interest" description="Disordered" evidence="1">
    <location>
        <begin position="1"/>
        <end position="48"/>
    </location>
</feature>
<evidence type="ECO:0000256" key="1">
    <source>
        <dbReference type="SAM" id="MobiDB-lite"/>
    </source>
</evidence>
<feature type="compositionally biased region" description="Acidic residues" evidence="1">
    <location>
        <begin position="175"/>
        <end position="189"/>
    </location>
</feature>
<feature type="region of interest" description="Disordered" evidence="1">
    <location>
        <begin position="66"/>
        <end position="91"/>
    </location>
</feature>
<feature type="compositionally biased region" description="Low complexity" evidence="1">
    <location>
        <begin position="12"/>
        <end position="43"/>
    </location>
</feature>
<keyword evidence="3" id="KW-1185">Reference proteome</keyword>
<feature type="compositionally biased region" description="Low complexity" evidence="1">
    <location>
        <begin position="66"/>
        <end position="78"/>
    </location>
</feature>
<protein>
    <submittedName>
        <fullName evidence="2">Uncharacterized protein</fullName>
    </submittedName>
</protein>
<dbReference type="AlphaFoldDB" id="A0A2A6CBM9"/>
<feature type="compositionally biased region" description="Acidic residues" evidence="1">
    <location>
        <begin position="364"/>
        <end position="387"/>
    </location>
</feature>
<feature type="region of interest" description="Disordered" evidence="1">
    <location>
        <begin position="166"/>
        <end position="196"/>
    </location>
</feature>
<gene>
    <name evidence="2" type="primary">WBGene00106701</name>
</gene>